<protein>
    <submittedName>
        <fullName evidence="1">Uncharacterized protein</fullName>
    </submittedName>
</protein>
<sequence>MWFGNYIYTPEASAQIAVDAFPETYSGYTVLEGDGYAGTIIQVFMAPGVAGPAWYKQKYSVVDDVRRVKVAPTIEGGVLEQGFKSYITRLEAIEKKGKSETETETDECIMIGTVEYVLEDESAFPLVATSIEGLYDIMKGHPPINLGQKRAKVRCRSLQKGTTSLSPLDLGDKGRLFLLSGRVVAKKRNERYHPILAITTPPCMITGCGDQW</sequence>
<proteinExistence type="predicted"/>
<comment type="caution">
    <text evidence="1">The sequence shown here is derived from an EMBL/GenBank/DDBJ whole genome shotgun (WGS) entry which is preliminary data.</text>
</comment>
<name>A0AAW2L393_9LAMI</name>
<dbReference type="SUPFAM" id="SSF55961">
    <property type="entry name" value="Bet v1-like"/>
    <property type="match status" value="1"/>
</dbReference>
<organism evidence="1">
    <name type="scientific">Sesamum calycinum</name>
    <dbReference type="NCBI Taxonomy" id="2727403"/>
    <lineage>
        <taxon>Eukaryota</taxon>
        <taxon>Viridiplantae</taxon>
        <taxon>Streptophyta</taxon>
        <taxon>Embryophyta</taxon>
        <taxon>Tracheophyta</taxon>
        <taxon>Spermatophyta</taxon>
        <taxon>Magnoliopsida</taxon>
        <taxon>eudicotyledons</taxon>
        <taxon>Gunneridae</taxon>
        <taxon>Pentapetalae</taxon>
        <taxon>asterids</taxon>
        <taxon>lamiids</taxon>
        <taxon>Lamiales</taxon>
        <taxon>Pedaliaceae</taxon>
        <taxon>Sesamum</taxon>
    </lineage>
</organism>
<reference evidence="1" key="1">
    <citation type="submission" date="2020-06" db="EMBL/GenBank/DDBJ databases">
        <authorList>
            <person name="Li T."/>
            <person name="Hu X."/>
            <person name="Zhang T."/>
            <person name="Song X."/>
            <person name="Zhang H."/>
            <person name="Dai N."/>
            <person name="Sheng W."/>
            <person name="Hou X."/>
            <person name="Wei L."/>
        </authorList>
    </citation>
    <scope>NUCLEOTIDE SEQUENCE</scope>
    <source>
        <strain evidence="1">KEN8</strain>
        <tissue evidence="1">Leaf</tissue>
    </source>
</reference>
<evidence type="ECO:0000313" key="1">
    <source>
        <dbReference type="EMBL" id="KAL0313742.1"/>
    </source>
</evidence>
<reference evidence="1" key="2">
    <citation type="journal article" date="2024" name="Plant">
        <title>Genomic evolution and insights into agronomic trait innovations of Sesamum species.</title>
        <authorList>
            <person name="Miao H."/>
            <person name="Wang L."/>
            <person name="Qu L."/>
            <person name="Liu H."/>
            <person name="Sun Y."/>
            <person name="Le M."/>
            <person name="Wang Q."/>
            <person name="Wei S."/>
            <person name="Zheng Y."/>
            <person name="Lin W."/>
            <person name="Duan Y."/>
            <person name="Cao H."/>
            <person name="Xiong S."/>
            <person name="Wang X."/>
            <person name="Wei L."/>
            <person name="Li C."/>
            <person name="Ma Q."/>
            <person name="Ju M."/>
            <person name="Zhao R."/>
            <person name="Li G."/>
            <person name="Mu C."/>
            <person name="Tian Q."/>
            <person name="Mei H."/>
            <person name="Zhang T."/>
            <person name="Gao T."/>
            <person name="Zhang H."/>
        </authorList>
    </citation>
    <scope>NUCLEOTIDE SEQUENCE</scope>
    <source>
        <strain evidence="1">KEN8</strain>
    </source>
</reference>
<dbReference type="Gene3D" id="3.30.530.20">
    <property type="match status" value="1"/>
</dbReference>
<accession>A0AAW2L393</accession>
<dbReference type="InterPro" id="IPR023393">
    <property type="entry name" value="START-like_dom_sf"/>
</dbReference>
<dbReference type="AlphaFoldDB" id="A0AAW2L393"/>
<dbReference type="EMBL" id="JACGWM010000123">
    <property type="protein sequence ID" value="KAL0313742.1"/>
    <property type="molecule type" value="Genomic_DNA"/>
</dbReference>
<gene>
    <name evidence="1" type="ORF">Scaly_2905000</name>
</gene>